<proteinExistence type="predicted"/>
<evidence type="ECO:0000313" key="3">
    <source>
        <dbReference type="EMBL" id="KAH8693033.1"/>
    </source>
</evidence>
<dbReference type="Proteomes" id="UP001201262">
    <property type="component" value="Unassembled WGS sequence"/>
</dbReference>
<accession>A0AAD4PXR8</accession>
<gene>
    <name evidence="3" type="ORF">BGW36DRAFT_430773</name>
</gene>
<sequence>MESPRKRRKKNGELFNPSSASIQTIESKQRRVPTSALTRQIPPLSDPGQYWQWENQPSSVQAVHPYTGQLRNVSMDTRNDYKSSEYSLSQTLPQWVKPYSTQQQIFGTKSWVTVNKKLDPRWNIQMLPRAHIRSCSALSETTRPYLVPPNVRFEKDQAHNSRSSISMANEEAHIDGMLRGAINEAWNPAQRSSEELSSDTFSERVPLLRNATREIREERSWHHNAKLRSMERDVDEDHQPFHVQKYKLLWLVAISIFVGIFLCLFLYAFHII</sequence>
<organism evidence="3 4">
    <name type="scientific">Talaromyces proteolyticus</name>
    <dbReference type="NCBI Taxonomy" id="1131652"/>
    <lineage>
        <taxon>Eukaryota</taxon>
        <taxon>Fungi</taxon>
        <taxon>Dikarya</taxon>
        <taxon>Ascomycota</taxon>
        <taxon>Pezizomycotina</taxon>
        <taxon>Eurotiomycetes</taxon>
        <taxon>Eurotiomycetidae</taxon>
        <taxon>Eurotiales</taxon>
        <taxon>Trichocomaceae</taxon>
        <taxon>Talaromyces</taxon>
        <taxon>Talaromyces sect. Bacilispori</taxon>
    </lineage>
</organism>
<feature type="compositionally biased region" description="Basic residues" evidence="1">
    <location>
        <begin position="1"/>
        <end position="10"/>
    </location>
</feature>
<feature type="transmembrane region" description="Helical" evidence="2">
    <location>
        <begin position="248"/>
        <end position="269"/>
    </location>
</feature>
<dbReference type="AlphaFoldDB" id="A0AAD4PXR8"/>
<keyword evidence="2" id="KW-0812">Transmembrane</keyword>
<reference evidence="3" key="1">
    <citation type="submission" date="2021-12" db="EMBL/GenBank/DDBJ databases">
        <title>Convergent genome expansion in fungi linked to evolution of root-endophyte symbiosis.</title>
        <authorList>
            <consortium name="DOE Joint Genome Institute"/>
            <person name="Ke Y.-H."/>
            <person name="Bonito G."/>
            <person name="Liao H.-L."/>
            <person name="Looney B."/>
            <person name="Rojas-Flechas A."/>
            <person name="Nash J."/>
            <person name="Hameed K."/>
            <person name="Schadt C."/>
            <person name="Martin F."/>
            <person name="Crous P.W."/>
            <person name="Miettinen O."/>
            <person name="Magnuson J.K."/>
            <person name="Labbe J."/>
            <person name="Jacobson D."/>
            <person name="Doktycz M.J."/>
            <person name="Veneault-Fourrey C."/>
            <person name="Kuo A."/>
            <person name="Mondo S."/>
            <person name="Calhoun S."/>
            <person name="Riley R."/>
            <person name="Ohm R."/>
            <person name="LaButti K."/>
            <person name="Andreopoulos B."/>
            <person name="Pangilinan J."/>
            <person name="Nolan M."/>
            <person name="Tritt A."/>
            <person name="Clum A."/>
            <person name="Lipzen A."/>
            <person name="Daum C."/>
            <person name="Barry K."/>
            <person name="Grigoriev I.V."/>
            <person name="Vilgalys R."/>
        </authorList>
    </citation>
    <scope>NUCLEOTIDE SEQUENCE</scope>
    <source>
        <strain evidence="3">PMI_201</strain>
    </source>
</reference>
<protein>
    <submittedName>
        <fullName evidence="3">Uncharacterized protein</fullName>
    </submittedName>
</protein>
<keyword evidence="2" id="KW-1133">Transmembrane helix</keyword>
<evidence type="ECO:0000313" key="4">
    <source>
        <dbReference type="Proteomes" id="UP001201262"/>
    </source>
</evidence>
<feature type="compositionally biased region" description="Polar residues" evidence="1">
    <location>
        <begin position="16"/>
        <end position="26"/>
    </location>
</feature>
<evidence type="ECO:0000256" key="2">
    <source>
        <dbReference type="SAM" id="Phobius"/>
    </source>
</evidence>
<comment type="caution">
    <text evidence="3">The sequence shown here is derived from an EMBL/GenBank/DDBJ whole genome shotgun (WGS) entry which is preliminary data.</text>
</comment>
<dbReference type="EMBL" id="JAJTJA010000010">
    <property type="protein sequence ID" value="KAH8693033.1"/>
    <property type="molecule type" value="Genomic_DNA"/>
</dbReference>
<name>A0AAD4PXR8_9EURO</name>
<feature type="region of interest" description="Disordered" evidence="1">
    <location>
        <begin position="1"/>
        <end position="35"/>
    </location>
</feature>
<dbReference type="GeneID" id="70251173"/>
<keyword evidence="2" id="KW-0472">Membrane</keyword>
<dbReference type="RefSeq" id="XP_046068906.1">
    <property type="nucleotide sequence ID" value="XM_046220886.1"/>
</dbReference>
<evidence type="ECO:0000256" key="1">
    <source>
        <dbReference type="SAM" id="MobiDB-lite"/>
    </source>
</evidence>
<keyword evidence="4" id="KW-1185">Reference proteome</keyword>